<feature type="compositionally biased region" description="Low complexity" evidence="2">
    <location>
        <begin position="228"/>
        <end position="239"/>
    </location>
</feature>
<sequence>MASSGSRGPRRGARARAAAAAPAQDDAPVFPGARFADLPAADLVGLLVRSNRRASDFVDAALVLAARERRLAEADEAAARAAATEERMRAEIREWRRRAVEAEACLLRTAQAGDGGGGRDGVVVPGSRGPSALKKRMLRAWESEAHAVDEDEAAAAWEEDRSRDDALAIVPHQGQVDDHHGSDYYQVGHDENPVALAVVTPGQELHPSDDEEARGMEAAGEQEEPEAAEVTKTVAAAYAQPDEPEASEQRTVVTTTGTARARPPIMKGGVFYKMVFKALKEKERQTATRAKPAAAAASQPSLRCWLYAPPPNPSEPVAKEEEEGPGDMDEDAPQQ</sequence>
<proteinExistence type="predicted"/>
<comment type="caution">
    <text evidence="3">The sequence shown here is derived from an EMBL/GenBank/DDBJ whole genome shotgun (WGS) entry which is preliminary data.</text>
</comment>
<protein>
    <submittedName>
        <fullName evidence="3">Uncharacterized protein</fullName>
    </submittedName>
</protein>
<feature type="compositionally biased region" description="Acidic residues" evidence="2">
    <location>
        <begin position="320"/>
        <end position="335"/>
    </location>
</feature>
<keyword evidence="4" id="KW-1185">Reference proteome</keyword>
<dbReference type="AlphaFoldDB" id="A0A835EMY4"/>
<dbReference type="OrthoDB" id="10647809at2759"/>
<evidence type="ECO:0000256" key="1">
    <source>
        <dbReference type="SAM" id="Coils"/>
    </source>
</evidence>
<feature type="region of interest" description="Disordered" evidence="2">
    <location>
        <begin position="283"/>
        <end position="335"/>
    </location>
</feature>
<feature type="compositionally biased region" description="Low complexity" evidence="2">
    <location>
        <begin position="287"/>
        <end position="301"/>
    </location>
</feature>
<evidence type="ECO:0000313" key="3">
    <source>
        <dbReference type="EMBL" id="KAF8700777.1"/>
    </source>
</evidence>
<reference evidence="3" key="1">
    <citation type="submission" date="2020-07" db="EMBL/GenBank/DDBJ databases">
        <title>Genome sequence and genetic diversity analysis of an under-domesticated orphan crop, white fonio (Digitaria exilis).</title>
        <authorList>
            <person name="Bennetzen J.L."/>
            <person name="Chen S."/>
            <person name="Ma X."/>
            <person name="Wang X."/>
            <person name="Yssel A.E.J."/>
            <person name="Chaluvadi S.R."/>
            <person name="Johnson M."/>
            <person name="Gangashetty P."/>
            <person name="Hamidou F."/>
            <person name="Sanogo M.D."/>
            <person name="Zwaenepoel A."/>
            <person name="Wallace J."/>
            <person name="Van De Peer Y."/>
            <person name="Van Deynze A."/>
        </authorList>
    </citation>
    <scope>NUCLEOTIDE SEQUENCE</scope>
    <source>
        <tissue evidence="3">Leaves</tissue>
    </source>
</reference>
<feature type="compositionally biased region" description="Low complexity" evidence="2">
    <location>
        <begin position="250"/>
        <end position="261"/>
    </location>
</feature>
<name>A0A835EMY4_9POAL</name>
<organism evidence="3 4">
    <name type="scientific">Digitaria exilis</name>
    <dbReference type="NCBI Taxonomy" id="1010633"/>
    <lineage>
        <taxon>Eukaryota</taxon>
        <taxon>Viridiplantae</taxon>
        <taxon>Streptophyta</taxon>
        <taxon>Embryophyta</taxon>
        <taxon>Tracheophyta</taxon>
        <taxon>Spermatophyta</taxon>
        <taxon>Magnoliopsida</taxon>
        <taxon>Liliopsida</taxon>
        <taxon>Poales</taxon>
        <taxon>Poaceae</taxon>
        <taxon>PACMAD clade</taxon>
        <taxon>Panicoideae</taxon>
        <taxon>Panicodae</taxon>
        <taxon>Paniceae</taxon>
        <taxon>Anthephorinae</taxon>
        <taxon>Digitaria</taxon>
    </lineage>
</organism>
<evidence type="ECO:0000256" key="2">
    <source>
        <dbReference type="SAM" id="MobiDB-lite"/>
    </source>
</evidence>
<feature type="region of interest" description="Disordered" evidence="2">
    <location>
        <begin position="1"/>
        <end position="28"/>
    </location>
</feature>
<gene>
    <name evidence="3" type="ORF">HU200_034134</name>
</gene>
<accession>A0A835EMY4</accession>
<keyword evidence="1" id="KW-0175">Coiled coil</keyword>
<dbReference type="Proteomes" id="UP000636709">
    <property type="component" value="Unassembled WGS sequence"/>
</dbReference>
<dbReference type="EMBL" id="JACEFO010001825">
    <property type="protein sequence ID" value="KAF8700777.1"/>
    <property type="molecule type" value="Genomic_DNA"/>
</dbReference>
<evidence type="ECO:0000313" key="4">
    <source>
        <dbReference type="Proteomes" id="UP000636709"/>
    </source>
</evidence>
<feature type="region of interest" description="Disordered" evidence="2">
    <location>
        <begin position="204"/>
        <end position="261"/>
    </location>
</feature>
<feature type="coiled-coil region" evidence="1">
    <location>
        <begin position="71"/>
        <end position="98"/>
    </location>
</feature>